<dbReference type="EMBL" id="CP034928">
    <property type="protein sequence ID" value="QAA76963.1"/>
    <property type="molecule type" value="Genomic_DNA"/>
</dbReference>
<proteinExistence type="predicted"/>
<sequence>MAAEHLGAIVRRLGPLCDVHVAAWDGPVGDPGRTWVEEEGRTTWLVRVLKSPVYNPTNPRARLVRAASSTDLEAFESRAAEAEQLRRSAQEQASRLSLPMRFLGAELDLERTFLRLHFTAPNRVDFREFLRELGAAFKIRLELHQVGPRDAARILGEVGPCGRPLCCRTFLTKLRPVPLELAFEQQLFLSPERLTGVCGRLMCCLAYEHEQYREALEGLPKMGARVDIEGRTGKVVALNVFQRTFTVQWPDGTRSEVNGHRLQSAADSEVE</sequence>
<evidence type="ECO:0000313" key="2">
    <source>
        <dbReference type="EMBL" id="QAA76963.1"/>
    </source>
</evidence>
<reference evidence="3" key="1">
    <citation type="submission" date="2018-12" db="EMBL/GenBank/DDBJ databases">
        <title>Complete genome sequence of an uncultured bacterium of the candidate phylum Bipolaricaulota.</title>
        <authorList>
            <person name="Kadnikov V.V."/>
            <person name="Mardanov A.V."/>
            <person name="Beletsky A.V."/>
            <person name="Frank Y.A."/>
            <person name="Karnachuk O.V."/>
            <person name="Ravin N.V."/>
        </authorList>
    </citation>
    <scope>NUCLEOTIDE SEQUENCE [LARGE SCALE GENOMIC DNA]</scope>
</reference>
<dbReference type="KEGG" id="bih:BIP78_1197"/>
<dbReference type="GO" id="GO:0005737">
    <property type="term" value="C:cytoplasm"/>
    <property type="evidence" value="ECO:0007669"/>
    <property type="project" value="TreeGrafter"/>
</dbReference>
<dbReference type="PROSITE" id="PS51411">
    <property type="entry name" value="PSP1_C"/>
    <property type="match status" value="1"/>
</dbReference>
<dbReference type="NCBIfam" id="NF041131">
    <property type="entry name" value="RicT_YaaT_fam"/>
    <property type="match status" value="1"/>
</dbReference>
<organism evidence="2 3">
    <name type="scientific">Bipolaricaulis sibiricus</name>
    <dbReference type="NCBI Taxonomy" id="2501609"/>
    <lineage>
        <taxon>Bacteria</taxon>
        <taxon>Candidatus Bipolaricaulota</taxon>
        <taxon>Candidatus Bipolaricaulia</taxon>
        <taxon>Candidatus Bipolaricaulales</taxon>
        <taxon>Candidatus Bipolaricaulaceae</taxon>
        <taxon>Candidatus Bipolaricaulis</taxon>
    </lineage>
</organism>
<gene>
    <name evidence="2" type="ORF">BIP78_1197</name>
</gene>
<name>A0A410FVA7_BIPS1</name>
<accession>A0A410FVA7</accession>
<dbReference type="InterPro" id="IPR047767">
    <property type="entry name" value="PSP1-like"/>
</dbReference>
<evidence type="ECO:0000259" key="1">
    <source>
        <dbReference type="PROSITE" id="PS51411"/>
    </source>
</evidence>
<dbReference type="AlphaFoldDB" id="A0A410FVA7"/>
<dbReference type="PANTHER" id="PTHR43830:SF3">
    <property type="entry name" value="PROTEIN PSP1"/>
    <property type="match status" value="1"/>
</dbReference>
<dbReference type="PANTHER" id="PTHR43830">
    <property type="entry name" value="PROTEIN PSP1"/>
    <property type="match status" value="1"/>
</dbReference>
<dbReference type="InterPro" id="IPR007557">
    <property type="entry name" value="PSP1_C"/>
</dbReference>
<feature type="domain" description="PSP1 C-terminal" evidence="1">
    <location>
        <begin position="61"/>
        <end position="146"/>
    </location>
</feature>
<evidence type="ECO:0000313" key="3">
    <source>
        <dbReference type="Proteomes" id="UP000287233"/>
    </source>
</evidence>
<protein>
    <submittedName>
        <fullName evidence="2">Stage 0 sporulation protein YaaT</fullName>
    </submittedName>
</protein>
<dbReference type="Proteomes" id="UP000287233">
    <property type="component" value="Chromosome"/>
</dbReference>
<dbReference type="Pfam" id="PF04468">
    <property type="entry name" value="PSP1"/>
    <property type="match status" value="1"/>
</dbReference>